<keyword evidence="12" id="KW-1185">Reference proteome</keyword>
<dbReference type="GO" id="GO:0000156">
    <property type="term" value="F:phosphorelay response regulator activity"/>
    <property type="evidence" value="ECO:0007669"/>
    <property type="project" value="TreeGrafter"/>
</dbReference>
<reference evidence="11 12" key="1">
    <citation type="submission" date="2016-10" db="EMBL/GenBank/DDBJ databases">
        <title>Draft genome sequences of four alkaliphilic bacteria belonging to the Anaerobacillus genus.</title>
        <authorList>
            <person name="Bassil N.M."/>
            <person name="Lloyd J.R."/>
        </authorList>
    </citation>
    <scope>NUCLEOTIDE SEQUENCE [LARGE SCALE GENOMIC DNA]</scope>
    <source>
        <strain evidence="11 12">DSM 15340</strain>
    </source>
</reference>
<dbReference type="InterPro" id="IPR001789">
    <property type="entry name" value="Sig_transdc_resp-reg_receiver"/>
</dbReference>
<comment type="caution">
    <text evidence="11">The sequence shown here is derived from an EMBL/GenBank/DDBJ whole genome shotgun (WGS) entry which is preliminary data.</text>
</comment>
<dbReference type="PANTHER" id="PTHR45526">
    <property type="entry name" value="TRANSCRIPTIONAL REGULATORY PROTEIN DPIA"/>
    <property type="match status" value="1"/>
</dbReference>
<evidence type="ECO:0000313" key="12">
    <source>
        <dbReference type="Proteomes" id="UP000180098"/>
    </source>
</evidence>
<evidence type="ECO:0000256" key="7">
    <source>
        <dbReference type="ARBA" id="ARBA00023159"/>
    </source>
</evidence>
<dbReference type="RefSeq" id="WP_071312973.1">
    <property type="nucleotide sequence ID" value="NZ_MLQQ01000013.1"/>
</dbReference>
<dbReference type="GO" id="GO:0005737">
    <property type="term" value="C:cytoplasm"/>
    <property type="evidence" value="ECO:0007669"/>
    <property type="project" value="UniProtKB-SubCell"/>
</dbReference>
<dbReference type="InterPro" id="IPR024187">
    <property type="entry name" value="Sig_transdc_resp-reg_cit/mal"/>
</dbReference>
<dbReference type="PROSITE" id="PS50110">
    <property type="entry name" value="RESPONSE_REGULATORY"/>
    <property type="match status" value="1"/>
</dbReference>
<evidence type="ECO:0000313" key="11">
    <source>
        <dbReference type="EMBL" id="OIJ13863.1"/>
    </source>
</evidence>
<evidence type="ECO:0000256" key="4">
    <source>
        <dbReference type="ARBA" id="ARBA00023012"/>
    </source>
</evidence>
<dbReference type="Pfam" id="PF20714">
    <property type="entry name" value="HTH_64"/>
    <property type="match status" value="1"/>
</dbReference>
<evidence type="ECO:0000256" key="5">
    <source>
        <dbReference type="ARBA" id="ARBA00023015"/>
    </source>
</evidence>
<dbReference type="InterPro" id="IPR051271">
    <property type="entry name" value="2C-system_Tx_regulators"/>
</dbReference>
<keyword evidence="8" id="KW-0804">Transcription</keyword>
<dbReference type="SUPFAM" id="SSF52172">
    <property type="entry name" value="CheY-like"/>
    <property type="match status" value="1"/>
</dbReference>
<evidence type="ECO:0000256" key="1">
    <source>
        <dbReference type="ARBA" id="ARBA00004496"/>
    </source>
</evidence>
<accession>A0A1S2LP26</accession>
<dbReference type="Pfam" id="PF00072">
    <property type="entry name" value="Response_reg"/>
    <property type="match status" value="1"/>
</dbReference>
<protein>
    <submittedName>
        <fullName evidence="11">Response regulator</fullName>
    </submittedName>
</protein>
<evidence type="ECO:0000256" key="8">
    <source>
        <dbReference type="ARBA" id="ARBA00023163"/>
    </source>
</evidence>
<sequence length="234" mass="26820">MKSKLYNVFIIEDDFRVANINKQFVEKVEGFQVIGSASTGKEAIDFLVETNVLPDLILLDIYIPDVEGLELMWSIRKKYQNIDIIMLTAAKEVQTIEEVLRGGILDYIIKPIDFNRLEQTLQRFVEKQEIFETKQELTQEELDNVRVVSTSVIEKDDKASKLPKGIDRLTLEKVISILQESDKEGFTAIEVGNEIGASRSTARRYLEYLVAAEQVKAELIYGDVGRPERRYVII</sequence>
<dbReference type="PANTHER" id="PTHR45526:SF6">
    <property type="entry name" value="TRANSCRIPTIONAL REGULATORY PROTEIN CITT"/>
    <property type="match status" value="1"/>
</dbReference>
<evidence type="ECO:0000256" key="2">
    <source>
        <dbReference type="ARBA" id="ARBA00022490"/>
    </source>
</evidence>
<proteinExistence type="predicted"/>
<dbReference type="EMBL" id="MLQQ01000013">
    <property type="protein sequence ID" value="OIJ13863.1"/>
    <property type="molecule type" value="Genomic_DNA"/>
</dbReference>
<gene>
    <name evidence="11" type="ORF">BKP35_08800</name>
</gene>
<name>A0A1S2LP26_9BACI</name>
<dbReference type="InterPro" id="IPR011006">
    <property type="entry name" value="CheY-like_superfamily"/>
</dbReference>
<keyword evidence="7" id="KW-0010">Activator</keyword>
<evidence type="ECO:0000259" key="10">
    <source>
        <dbReference type="PROSITE" id="PS50110"/>
    </source>
</evidence>
<comment type="subcellular location">
    <subcellularLocation>
        <location evidence="1">Cytoplasm</location>
    </subcellularLocation>
</comment>
<dbReference type="PIRSF" id="PIRSF006171">
    <property type="entry name" value="RR_citrat_malat"/>
    <property type="match status" value="1"/>
</dbReference>
<keyword evidence="6" id="KW-0238">DNA-binding</keyword>
<evidence type="ECO:0000256" key="9">
    <source>
        <dbReference type="PROSITE-ProRule" id="PRU00169"/>
    </source>
</evidence>
<keyword evidence="2" id="KW-0963">Cytoplasm</keyword>
<dbReference type="InterPro" id="IPR048714">
    <property type="entry name" value="DpiA-like_HTH"/>
</dbReference>
<evidence type="ECO:0000256" key="3">
    <source>
        <dbReference type="ARBA" id="ARBA00022553"/>
    </source>
</evidence>
<dbReference type="Proteomes" id="UP000180098">
    <property type="component" value="Unassembled WGS sequence"/>
</dbReference>
<dbReference type="Gene3D" id="3.40.50.2300">
    <property type="match status" value="1"/>
</dbReference>
<dbReference type="AlphaFoldDB" id="A0A1S2LP26"/>
<feature type="domain" description="Response regulatory" evidence="10">
    <location>
        <begin position="7"/>
        <end position="125"/>
    </location>
</feature>
<evidence type="ECO:0000256" key="6">
    <source>
        <dbReference type="ARBA" id="ARBA00023125"/>
    </source>
</evidence>
<keyword evidence="3 9" id="KW-0597">Phosphoprotein</keyword>
<dbReference type="SMART" id="SM00448">
    <property type="entry name" value="REC"/>
    <property type="match status" value="1"/>
</dbReference>
<feature type="modified residue" description="4-aspartylphosphate" evidence="9">
    <location>
        <position position="60"/>
    </location>
</feature>
<keyword evidence="5" id="KW-0805">Transcription regulation</keyword>
<organism evidence="11 12">
    <name type="scientific">Anaerobacillus arseniciselenatis</name>
    <dbReference type="NCBI Taxonomy" id="85682"/>
    <lineage>
        <taxon>Bacteria</taxon>
        <taxon>Bacillati</taxon>
        <taxon>Bacillota</taxon>
        <taxon>Bacilli</taxon>
        <taxon>Bacillales</taxon>
        <taxon>Bacillaceae</taxon>
        <taxon>Anaerobacillus</taxon>
    </lineage>
</organism>
<dbReference type="GO" id="GO:0003700">
    <property type="term" value="F:DNA-binding transcription factor activity"/>
    <property type="evidence" value="ECO:0007669"/>
    <property type="project" value="InterPro"/>
</dbReference>
<keyword evidence="4" id="KW-0902">Two-component regulatory system</keyword>
<dbReference type="GO" id="GO:0003677">
    <property type="term" value="F:DNA binding"/>
    <property type="evidence" value="ECO:0007669"/>
    <property type="project" value="UniProtKB-KW"/>
</dbReference>
<dbReference type="CDD" id="cd19925">
    <property type="entry name" value="REC_citrate_TCS"/>
    <property type="match status" value="1"/>
</dbReference>
<dbReference type="OrthoDB" id="9759232at2"/>